<keyword evidence="2" id="KW-0489">Methyltransferase</keyword>
<dbReference type="InterPro" id="IPR013216">
    <property type="entry name" value="Methyltransf_11"/>
</dbReference>
<dbReference type="Proteomes" id="UP000473525">
    <property type="component" value="Unassembled WGS sequence"/>
</dbReference>
<dbReference type="EMBL" id="WSEK01000005">
    <property type="protein sequence ID" value="MVQ51916.1"/>
    <property type="molecule type" value="Genomic_DNA"/>
</dbReference>
<protein>
    <submittedName>
        <fullName evidence="2">Methyltransferase domain-containing protein</fullName>
    </submittedName>
</protein>
<dbReference type="Gene3D" id="3.40.50.150">
    <property type="entry name" value="Vaccinia Virus protein VP39"/>
    <property type="match status" value="1"/>
</dbReference>
<dbReference type="GO" id="GO:0008757">
    <property type="term" value="F:S-adenosylmethionine-dependent methyltransferase activity"/>
    <property type="evidence" value="ECO:0007669"/>
    <property type="project" value="InterPro"/>
</dbReference>
<dbReference type="CDD" id="cd02440">
    <property type="entry name" value="AdoMet_MTases"/>
    <property type="match status" value="1"/>
</dbReference>
<reference evidence="2 3" key="1">
    <citation type="submission" date="2019-12" db="EMBL/GenBank/DDBJ databases">
        <authorList>
            <person name="Huq M.A."/>
        </authorList>
    </citation>
    <scope>NUCLEOTIDE SEQUENCE [LARGE SCALE GENOMIC DNA]</scope>
    <source>
        <strain evidence="2 3">MAH-18</strain>
    </source>
</reference>
<dbReference type="GO" id="GO:0032259">
    <property type="term" value="P:methylation"/>
    <property type="evidence" value="ECO:0007669"/>
    <property type="project" value="UniProtKB-KW"/>
</dbReference>
<sequence length="209" mass="22794">MGWWTDRVVPHLADRSLSTGPVMRLRGQAVEGLSGRVLEIGFGSGLNAELYPAEVDAVDAVEPSEVGWRLSEAHRRAAQVPVQRVGLDGQRLEADDASYDAVLSTFTLCTIPDVVRALEEVRRVLRPGGALHFLEHGRAPDARVVRWQRRLDPIQRRVAGGCHLSRDVPTLVGAARLQVVAVEGAYLPGPGLSHPWGYVYRGRAARADA</sequence>
<dbReference type="PANTHER" id="PTHR45036:SF1">
    <property type="entry name" value="METHYLTRANSFERASE LIKE 7A"/>
    <property type="match status" value="1"/>
</dbReference>
<keyword evidence="3" id="KW-1185">Reference proteome</keyword>
<proteinExistence type="predicted"/>
<gene>
    <name evidence="2" type="ORF">GON03_22270</name>
</gene>
<keyword evidence="2" id="KW-0808">Transferase</keyword>
<dbReference type="InterPro" id="IPR029063">
    <property type="entry name" value="SAM-dependent_MTases_sf"/>
</dbReference>
<evidence type="ECO:0000259" key="1">
    <source>
        <dbReference type="Pfam" id="PF08241"/>
    </source>
</evidence>
<dbReference type="Pfam" id="PF08241">
    <property type="entry name" value="Methyltransf_11"/>
    <property type="match status" value="1"/>
</dbReference>
<feature type="domain" description="Methyltransferase type 11" evidence="1">
    <location>
        <begin position="38"/>
        <end position="132"/>
    </location>
</feature>
<dbReference type="InterPro" id="IPR052356">
    <property type="entry name" value="Thiol_S-MT"/>
</dbReference>
<evidence type="ECO:0000313" key="2">
    <source>
        <dbReference type="EMBL" id="MVQ51916.1"/>
    </source>
</evidence>
<dbReference type="RefSeq" id="WP_157346963.1">
    <property type="nucleotide sequence ID" value="NZ_WSEK01000005.1"/>
</dbReference>
<dbReference type="SUPFAM" id="SSF53335">
    <property type="entry name" value="S-adenosyl-L-methionine-dependent methyltransferases"/>
    <property type="match status" value="1"/>
</dbReference>
<dbReference type="AlphaFoldDB" id="A0A6L6XZS2"/>
<organism evidence="2 3">
    <name type="scientific">Nocardioides agri</name>
    <dbReference type="NCBI Taxonomy" id="2682843"/>
    <lineage>
        <taxon>Bacteria</taxon>
        <taxon>Bacillati</taxon>
        <taxon>Actinomycetota</taxon>
        <taxon>Actinomycetes</taxon>
        <taxon>Propionibacteriales</taxon>
        <taxon>Nocardioidaceae</taxon>
        <taxon>Nocardioides</taxon>
    </lineage>
</organism>
<name>A0A6L6XZS2_9ACTN</name>
<accession>A0A6L6XZS2</accession>
<comment type="caution">
    <text evidence="2">The sequence shown here is derived from an EMBL/GenBank/DDBJ whole genome shotgun (WGS) entry which is preliminary data.</text>
</comment>
<dbReference type="PANTHER" id="PTHR45036">
    <property type="entry name" value="METHYLTRANSFERASE LIKE 7B"/>
    <property type="match status" value="1"/>
</dbReference>
<evidence type="ECO:0000313" key="3">
    <source>
        <dbReference type="Proteomes" id="UP000473525"/>
    </source>
</evidence>